<comment type="similarity">
    <text evidence="1">Belongs to the CpsD/CapB family.</text>
</comment>
<dbReference type="GO" id="GO:0005886">
    <property type="term" value="C:plasma membrane"/>
    <property type="evidence" value="ECO:0007669"/>
    <property type="project" value="TreeGrafter"/>
</dbReference>
<evidence type="ECO:0000256" key="4">
    <source>
        <dbReference type="ARBA" id="ARBA00022741"/>
    </source>
</evidence>
<keyword evidence="11" id="KW-1185">Reference proteome</keyword>
<keyword evidence="3 10" id="KW-0808">Transferase</keyword>
<dbReference type="RefSeq" id="WP_008516499.1">
    <property type="nucleotide sequence ID" value="NZ_ACJM01000007.1"/>
</dbReference>
<proteinExistence type="inferred from homology"/>
<keyword evidence="6" id="KW-0067">ATP-binding</keyword>
<evidence type="ECO:0000256" key="2">
    <source>
        <dbReference type="ARBA" id="ARBA00011903"/>
    </source>
</evidence>
<comment type="caution">
    <text evidence="10">The sequence shown here is derived from an EMBL/GenBank/DDBJ whole genome shotgun (WGS) entry which is preliminary data.</text>
</comment>
<dbReference type="CDD" id="cd05387">
    <property type="entry name" value="BY-kinase"/>
    <property type="match status" value="1"/>
</dbReference>
<dbReference type="eggNOG" id="COG0489">
    <property type="taxonomic scope" value="Bacteria"/>
</dbReference>
<comment type="catalytic activity">
    <reaction evidence="8">
        <text>L-tyrosyl-[protein] + ATP = O-phospho-L-tyrosyl-[protein] + ADP + H(+)</text>
        <dbReference type="Rhea" id="RHEA:10596"/>
        <dbReference type="Rhea" id="RHEA-COMP:10136"/>
        <dbReference type="Rhea" id="RHEA-COMP:20101"/>
        <dbReference type="ChEBI" id="CHEBI:15378"/>
        <dbReference type="ChEBI" id="CHEBI:30616"/>
        <dbReference type="ChEBI" id="CHEBI:46858"/>
        <dbReference type="ChEBI" id="CHEBI:61978"/>
        <dbReference type="ChEBI" id="CHEBI:456216"/>
        <dbReference type="EC" id="2.7.10.2"/>
    </reaction>
</comment>
<name>C0GGR5_DETAL</name>
<dbReference type="OrthoDB" id="9794577at2"/>
<dbReference type="STRING" id="555088.DealDRAFT_1629"/>
<dbReference type="SUPFAM" id="SSF52540">
    <property type="entry name" value="P-loop containing nucleoside triphosphate hydrolases"/>
    <property type="match status" value="1"/>
</dbReference>
<dbReference type="PANTHER" id="PTHR32309">
    <property type="entry name" value="TYROSINE-PROTEIN KINASE"/>
    <property type="match status" value="1"/>
</dbReference>
<sequence length="237" mass="25889">MKKKKRKTNTHATDNYLDKLITSKNAKSPVSEAFRTIRTNIEFSDIDKDKKTLLTTSATQGEGKSVVTANLGVTMAMAGKRVLILDADLRNPTMHKIFNVRNNVGITNLLLNGSISLEETLVSPRPNLYFLPCGPLPPNPAELLGSKKMRDFITSLEEHFDIILVDAPPALAVTDASVLASYLDGVILIAASGQAPLEQVVAAKEQLLKVKANILGVVLNKVPQGNGSYYYHYHYGQ</sequence>
<dbReference type="PANTHER" id="PTHR32309:SF13">
    <property type="entry name" value="FERRIC ENTEROBACTIN TRANSPORT PROTEIN FEPE"/>
    <property type="match status" value="1"/>
</dbReference>
<evidence type="ECO:0000256" key="6">
    <source>
        <dbReference type="ARBA" id="ARBA00022840"/>
    </source>
</evidence>
<dbReference type="Proteomes" id="UP000006443">
    <property type="component" value="Unassembled WGS sequence"/>
</dbReference>
<dbReference type="Pfam" id="PF13614">
    <property type="entry name" value="AAA_31"/>
    <property type="match status" value="1"/>
</dbReference>
<dbReference type="GO" id="GO:0042802">
    <property type="term" value="F:identical protein binding"/>
    <property type="evidence" value="ECO:0007669"/>
    <property type="project" value="UniProtKB-ARBA"/>
</dbReference>
<accession>C0GGR5</accession>
<dbReference type="InterPro" id="IPR005702">
    <property type="entry name" value="Wzc-like_C"/>
</dbReference>
<dbReference type="AlphaFoldDB" id="C0GGR5"/>
<organism evidence="10 11">
    <name type="scientific">Dethiobacter alkaliphilus AHT 1</name>
    <dbReference type="NCBI Taxonomy" id="555088"/>
    <lineage>
        <taxon>Bacteria</taxon>
        <taxon>Bacillati</taxon>
        <taxon>Bacillota</taxon>
        <taxon>Dethiobacteria</taxon>
        <taxon>Dethiobacterales</taxon>
        <taxon>Dethiobacteraceae</taxon>
        <taxon>Dethiobacter</taxon>
    </lineage>
</organism>
<dbReference type="InterPro" id="IPR027417">
    <property type="entry name" value="P-loop_NTPase"/>
</dbReference>
<dbReference type="EC" id="2.7.10.2" evidence="2"/>
<reference evidence="10 11" key="1">
    <citation type="submission" date="2009-02" db="EMBL/GenBank/DDBJ databases">
        <title>Sequencing of the draft genome and assembly of Dethiobacter alkaliphilus AHT 1.</title>
        <authorList>
            <consortium name="US DOE Joint Genome Institute (JGI-PGF)"/>
            <person name="Lucas S."/>
            <person name="Copeland A."/>
            <person name="Lapidus A."/>
            <person name="Glavina del Rio T."/>
            <person name="Dalin E."/>
            <person name="Tice H."/>
            <person name="Bruce D."/>
            <person name="Goodwin L."/>
            <person name="Pitluck S."/>
            <person name="Larimer F."/>
            <person name="Land M.L."/>
            <person name="Hauser L."/>
            <person name="Muyzer G."/>
        </authorList>
    </citation>
    <scope>NUCLEOTIDE SEQUENCE [LARGE SCALE GENOMIC DNA]</scope>
    <source>
        <strain evidence="10 11">AHT 1</strain>
    </source>
</reference>
<keyword evidence="7" id="KW-0829">Tyrosine-protein kinase</keyword>
<dbReference type="Gene3D" id="3.40.50.300">
    <property type="entry name" value="P-loop containing nucleotide triphosphate hydrolases"/>
    <property type="match status" value="1"/>
</dbReference>
<feature type="domain" description="AAA" evidence="9">
    <location>
        <begin position="61"/>
        <end position="187"/>
    </location>
</feature>
<keyword evidence="4" id="KW-0547">Nucleotide-binding</keyword>
<keyword evidence="5" id="KW-0418">Kinase</keyword>
<evidence type="ECO:0000256" key="7">
    <source>
        <dbReference type="ARBA" id="ARBA00023137"/>
    </source>
</evidence>
<evidence type="ECO:0000256" key="3">
    <source>
        <dbReference type="ARBA" id="ARBA00022679"/>
    </source>
</evidence>
<dbReference type="InterPro" id="IPR050445">
    <property type="entry name" value="Bact_polysacc_biosynth/exp"/>
</dbReference>
<evidence type="ECO:0000256" key="8">
    <source>
        <dbReference type="ARBA" id="ARBA00051245"/>
    </source>
</evidence>
<protein>
    <recommendedName>
        <fullName evidence="2">non-specific protein-tyrosine kinase</fullName>
        <ecNumber evidence="2">2.7.10.2</ecNumber>
    </recommendedName>
</protein>
<gene>
    <name evidence="10" type="ORF">DealDRAFT_1629</name>
</gene>
<evidence type="ECO:0000256" key="1">
    <source>
        <dbReference type="ARBA" id="ARBA00007316"/>
    </source>
</evidence>
<evidence type="ECO:0000313" key="11">
    <source>
        <dbReference type="Proteomes" id="UP000006443"/>
    </source>
</evidence>
<dbReference type="GO" id="GO:0004715">
    <property type="term" value="F:non-membrane spanning protein tyrosine kinase activity"/>
    <property type="evidence" value="ECO:0007669"/>
    <property type="project" value="UniProtKB-EC"/>
</dbReference>
<dbReference type="GO" id="GO:0005524">
    <property type="term" value="F:ATP binding"/>
    <property type="evidence" value="ECO:0007669"/>
    <property type="project" value="UniProtKB-KW"/>
</dbReference>
<evidence type="ECO:0000259" key="9">
    <source>
        <dbReference type="Pfam" id="PF13614"/>
    </source>
</evidence>
<evidence type="ECO:0000313" key="10">
    <source>
        <dbReference type="EMBL" id="EEG77506.1"/>
    </source>
</evidence>
<evidence type="ECO:0000256" key="5">
    <source>
        <dbReference type="ARBA" id="ARBA00022777"/>
    </source>
</evidence>
<dbReference type="EMBL" id="ACJM01000007">
    <property type="protein sequence ID" value="EEG77506.1"/>
    <property type="molecule type" value="Genomic_DNA"/>
</dbReference>
<dbReference type="FunFam" id="3.40.50.300:FF:000527">
    <property type="entry name" value="Tyrosine-protein kinase etk"/>
    <property type="match status" value="1"/>
</dbReference>
<dbReference type="InterPro" id="IPR025669">
    <property type="entry name" value="AAA_dom"/>
</dbReference>
<dbReference type="NCBIfam" id="TIGR01007">
    <property type="entry name" value="eps_fam"/>
    <property type="match status" value="1"/>
</dbReference>